<dbReference type="AlphaFoldDB" id="A0A5B9WC29"/>
<evidence type="ECO:0000313" key="2">
    <source>
        <dbReference type="EMBL" id="QEH37595.1"/>
    </source>
</evidence>
<evidence type="ECO:0000256" key="1">
    <source>
        <dbReference type="SAM" id="MobiDB-lite"/>
    </source>
</evidence>
<dbReference type="RefSeq" id="WP_148597129.1">
    <property type="nucleotide sequence ID" value="NZ_CP042997.1"/>
</dbReference>
<sequence>MAATSAWHPSDVALRSSGLGELEAILAEAVAGHLEACDARGKRVAELSCDTFLGRLQGQASPTSPPPAAPSFSGLSKDDARRHASPGRSPVRTHRFRQKLGASAHLQVVSADFDGLSRDLRSVRP</sequence>
<feature type="region of interest" description="Disordered" evidence="1">
    <location>
        <begin position="56"/>
        <end position="97"/>
    </location>
</feature>
<protein>
    <submittedName>
        <fullName evidence="2">Uncharacterized protein</fullName>
    </submittedName>
</protein>
<proteinExistence type="predicted"/>
<keyword evidence="3" id="KW-1185">Reference proteome</keyword>
<accession>A0A5B9WC29</accession>
<reference evidence="2 3" key="1">
    <citation type="submission" date="2019-08" db="EMBL/GenBank/DDBJ databases">
        <title>Deep-cultivation of Planctomycetes and their phenomic and genomic characterization uncovers novel biology.</title>
        <authorList>
            <person name="Wiegand S."/>
            <person name="Jogler M."/>
            <person name="Boedeker C."/>
            <person name="Pinto D."/>
            <person name="Vollmers J."/>
            <person name="Rivas-Marin E."/>
            <person name="Kohn T."/>
            <person name="Peeters S.H."/>
            <person name="Heuer A."/>
            <person name="Rast P."/>
            <person name="Oberbeckmann S."/>
            <person name="Bunk B."/>
            <person name="Jeske O."/>
            <person name="Meyerdierks A."/>
            <person name="Storesund J.E."/>
            <person name="Kallscheuer N."/>
            <person name="Luecker S."/>
            <person name="Lage O.M."/>
            <person name="Pohl T."/>
            <person name="Merkel B.J."/>
            <person name="Hornburger P."/>
            <person name="Mueller R.-W."/>
            <person name="Bruemmer F."/>
            <person name="Labrenz M."/>
            <person name="Spormann A.M."/>
            <person name="Op den Camp H."/>
            <person name="Overmann J."/>
            <person name="Amann R."/>
            <person name="Jetten M.S.M."/>
            <person name="Mascher T."/>
            <person name="Medema M.H."/>
            <person name="Devos D.P."/>
            <person name="Kaster A.-K."/>
            <person name="Ovreas L."/>
            <person name="Rohde M."/>
            <person name="Galperin M.Y."/>
            <person name="Jogler C."/>
        </authorList>
    </citation>
    <scope>NUCLEOTIDE SEQUENCE [LARGE SCALE GENOMIC DNA]</scope>
    <source>
        <strain evidence="2 3">OJF2</strain>
    </source>
</reference>
<dbReference type="EMBL" id="CP042997">
    <property type="protein sequence ID" value="QEH37595.1"/>
    <property type="molecule type" value="Genomic_DNA"/>
</dbReference>
<gene>
    <name evidence="2" type="ORF">OJF2_61860</name>
</gene>
<dbReference type="Proteomes" id="UP000324233">
    <property type="component" value="Chromosome"/>
</dbReference>
<organism evidence="2 3">
    <name type="scientific">Aquisphaera giovannonii</name>
    <dbReference type="NCBI Taxonomy" id="406548"/>
    <lineage>
        <taxon>Bacteria</taxon>
        <taxon>Pseudomonadati</taxon>
        <taxon>Planctomycetota</taxon>
        <taxon>Planctomycetia</taxon>
        <taxon>Isosphaerales</taxon>
        <taxon>Isosphaeraceae</taxon>
        <taxon>Aquisphaera</taxon>
    </lineage>
</organism>
<evidence type="ECO:0000313" key="3">
    <source>
        <dbReference type="Proteomes" id="UP000324233"/>
    </source>
</evidence>
<dbReference type="KEGG" id="agv:OJF2_61860"/>
<name>A0A5B9WC29_9BACT</name>